<dbReference type="PANTHER" id="PTHR46268:SF6">
    <property type="entry name" value="UNIVERSAL STRESS PROTEIN UP12"/>
    <property type="match status" value="1"/>
</dbReference>
<dbReference type="Pfam" id="PF00582">
    <property type="entry name" value="Usp"/>
    <property type="match status" value="2"/>
</dbReference>
<evidence type="ECO:0000313" key="3">
    <source>
        <dbReference type="EMBL" id="GBH32988.1"/>
    </source>
</evidence>
<protein>
    <recommendedName>
        <fullName evidence="2">UspA domain-containing protein</fullName>
    </recommendedName>
</protein>
<comment type="similarity">
    <text evidence="1">Belongs to the universal stress protein A family.</text>
</comment>
<reference evidence="3 4" key="1">
    <citation type="submission" date="2014-12" db="EMBL/GenBank/DDBJ databases">
        <title>Whole genome sequencing of Sphingobium xenophagum OW59.</title>
        <authorList>
            <person name="Ohta Y."/>
            <person name="Nishi S."/>
            <person name="Hatada Y."/>
        </authorList>
    </citation>
    <scope>NUCLEOTIDE SEQUENCE [LARGE SCALE GENOMIC DNA]</scope>
    <source>
        <strain evidence="3 4">OW59</strain>
    </source>
</reference>
<sequence>MSRILACIDASTYATSVVDLAAWAAKGLGVDVELLHIVQRKDAIAARHDHSGAIGLGVKSELLEELTRIEEAAGRLAIEEGRILLDAGIERLKGHGVTVSSMHLHGGIVETIVEREADAGLLVIGKRGASGQFAMEHIGSKVERVVRASDKPVLIAPREFKQTPRSVVIAYDDSAAATRAVAMVAASPLFSGLPVHLVSAGVREPDGHDILARAAEPLRMAGFSVDTFVDEGKPEQVIPDYLMANADSILVMGAYGHSPLRTLIVGSTTTTMIRTVHVPVLLVR</sequence>
<gene>
    <name evidence="3" type="ORF">MBESOW_P4396</name>
</gene>
<evidence type="ECO:0000259" key="2">
    <source>
        <dbReference type="Pfam" id="PF00582"/>
    </source>
</evidence>
<name>A0A401J8V0_SPHXE</name>
<dbReference type="PRINTS" id="PR01438">
    <property type="entry name" value="UNVRSLSTRESS"/>
</dbReference>
<dbReference type="Gene3D" id="3.40.50.12370">
    <property type="match status" value="1"/>
</dbReference>
<accession>A0A401J8V0</accession>
<dbReference type="PANTHER" id="PTHR46268">
    <property type="entry name" value="STRESS RESPONSE PROTEIN NHAX"/>
    <property type="match status" value="1"/>
</dbReference>
<comment type="caution">
    <text evidence="3">The sequence shown here is derived from an EMBL/GenBank/DDBJ whole genome shotgun (WGS) entry which is preliminary data.</text>
</comment>
<dbReference type="Proteomes" id="UP000290975">
    <property type="component" value="Unassembled WGS sequence"/>
</dbReference>
<evidence type="ECO:0000313" key="4">
    <source>
        <dbReference type="Proteomes" id="UP000290975"/>
    </source>
</evidence>
<dbReference type="InterPro" id="IPR006015">
    <property type="entry name" value="Universal_stress_UspA"/>
</dbReference>
<dbReference type="CDD" id="cd00293">
    <property type="entry name" value="USP-like"/>
    <property type="match status" value="2"/>
</dbReference>
<organism evidence="3 4">
    <name type="scientific">Sphingobium xenophagum</name>
    <dbReference type="NCBI Taxonomy" id="121428"/>
    <lineage>
        <taxon>Bacteria</taxon>
        <taxon>Pseudomonadati</taxon>
        <taxon>Pseudomonadota</taxon>
        <taxon>Alphaproteobacteria</taxon>
        <taxon>Sphingomonadales</taxon>
        <taxon>Sphingomonadaceae</taxon>
        <taxon>Sphingobium</taxon>
    </lineage>
</organism>
<dbReference type="EMBL" id="BBQY01000058">
    <property type="protein sequence ID" value="GBH32988.1"/>
    <property type="molecule type" value="Genomic_DNA"/>
</dbReference>
<dbReference type="AlphaFoldDB" id="A0A401J8V0"/>
<feature type="domain" description="UspA" evidence="2">
    <location>
        <begin position="2"/>
        <end position="156"/>
    </location>
</feature>
<proteinExistence type="inferred from homology"/>
<dbReference type="SUPFAM" id="SSF52402">
    <property type="entry name" value="Adenine nucleotide alpha hydrolases-like"/>
    <property type="match status" value="2"/>
</dbReference>
<feature type="domain" description="UspA" evidence="2">
    <location>
        <begin position="214"/>
        <end position="284"/>
    </location>
</feature>
<dbReference type="InterPro" id="IPR006016">
    <property type="entry name" value="UspA"/>
</dbReference>
<keyword evidence="4" id="KW-1185">Reference proteome</keyword>
<dbReference type="RefSeq" id="WP_022684505.1">
    <property type="nucleotide sequence ID" value="NZ_BBQY01000058.1"/>
</dbReference>
<evidence type="ECO:0000256" key="1">
    <source>
        <dbReference type="ARBA" id="ARBA00008791"/>
    </source>
</evidence>